<dbReference type="KEGG" id="aal:EP13_03960"/>
<organism evidence="1 2">
    <name type="scientific">Alteromonas australica</name>
    <dbReference type="NCBI Taxonomy" id="589873"/>
    <lineage>
        <taxon>Bacteria</taxon>
        <taxon>Pseudomonadati</taxon>
        <taxon>Pseudomonadota</taxon>
        <taxon>Gammaproteobacteria</taxon>
        <taxon>Alteromonadales</taxon>
        <taxon>Alteromonadaceae</taxon>
        <taxon>Alteromonas/Salinimonas group</taxon>
        <taxon>Alteromonas</taxon>
    </lineage>
</organism>
<dbReference type="RefSeq" id="WP_044056112.1">
    <property type="nucleotide sequence ID" value="NZ_CBCSKJ010000002.1"/>
</dbReference>
<protein>
    <submittedName>
        <fullName evidence="1">Uncharacterized protein</fullName>
    </submittedName>
</protein>
<sequence length="152" mass="16424">MSEVKSNALKIAGALCLSVLIGYQTLSNSFDKKSAISDLKAMNLEEVALKESISGRSIRSTRDEAILNEIEICLSEVTKIPNYRFGEDVNWEVVSFIGDKKVHNISYAKLSSGKIALGVEYILTNTETGESTNLGGGRGISSECLGGLFNKI</sequence>
<dbReference type="Proteomes" id="UP000056090">
    <property type="component" value="Chromosome"/>
</dbReference>
<accession>A0A075NTK5</accession>
<dbReference type="GeneID" id="78254090"/>
<evidence type="ECO:0000313" key="2">
    <source>
        <dbReference type="Proteomes" id="UP000056090"/>
    </source>
</evidence>
<dbReference type="EMBL" id="CP008849">
    <property type="protein sequence ID" value="AIF97919.1"/>
    <property type="molecule type" value="Genomic_DNA"/>
</dbReference>
<gene>
    <name evidence="1" type="ORF">EP13_03960</name>
</gene>
<name>A0A075NTK5_9ALTE</name>
<reference evidence="1 2" key="1">
    <citation type="submission" date="2014-06" db="EMBL/GenBank/DDBJ databases">
        <title>Genomes of Alteromonas australica, a world apart.</title>
        <authorList>
            <person name="Gonzaga A."/>
            <person name="Lopez-Perez M."/>
            <person name="Rodriguez-Valera F."/>
        </authorList>
    </citation>
    <scope>NUCLEOTIDE SEQUENCE [LARGE SCALE GENOMIC DNA]</scope>
    <source>
        <strain evidence="1 2">H 17</strain>
    </source>
</reference>
<keyword evidence="2" id="KW-1185">Reference proteome</keyword>
<dbReference type="AlphaFoldDB" id="A0A075NTK5"/>
<evidence type="ECO:0000313" key="1">
    <source>
        <dbReference type="EMBL" id="AIF97919.1"/>
    </source>
</evidence>
<proteinExistence type="predicted"/>